<evidence type="ECO:0000313" key="3">
    <source>
        <dbReference type="Proteomes" id="UP000828390"/>
    </source>
</evidence>
<evidence type="ECO:0000313" key="2">
    <source>
        <dbReference type="EMBL" id="KAH3799058.1"/>
    </source>
</evidence>
<dbReference type="Proteomes" id="UP000828390">
    <property type="component" value="Unassembled WGS sequence"/>
</dbReference>
<sequence length="138" mass="14626">MYAASSLVLALVTCGSFFSNLEAQNTTQIYSTTRPHPSTMKNDGGPSSEASIYLNGTAPPCGSCDACPAGYSAYHTYDCRCLCENAGMGSMQNSSGIPRGLLARILRNMKNNADALEHMATGLSDEADIAEEVANNRF</sequence>
<reference evidence="2" key="1">
    <citation type="journal article" date="2019" name="bioRxiv">
        <title>The Genome of the Zebra Mussel, Dreissena polymorpha: A Resource for Invasive Species Research.</title>
        <authorList>
            <person name="McCartney M.A."/>
            <person name="Auch B."/>
            <person name="Kono T."/>
            <person name="Mallez S."/>
            <person name="Zhang Y."/>
            <person name="Obille A."/>
            <person name="Becker A."/>
            <person name="Abrahante J.E."/>
            <person name="Garbe J."/>
            <person name="Badalamenti J.P."/>
            <person name="Herman A."/>
            <person name="Mangelson H."/>
            <person name="Liachko I."/>
            <person name="Sullivan S."/>
            <person name="Sone E.D."/>
            <person name="Koren S."/>
            <person name="Silverstein K.A.T."/>
            <person name="Beckman K.B."/>
            <person name="Gohl D.M."/>
        </authorList>
    </citation>
    <scope>NUCLEOTIDE SEQUENCE</scope>
    <source>
        <strain evidence="2">Duluth1</strain>
        <tissue evidence="2">Whole animal</tissue>
    </source>
</reference>
<proteinExistence type="predicted"/>
<accession>A0A9D4FHP2</accession>
<feature type="chain" id="PRO_5039336472" description="Secreted protein" evidence="1">
    <location>
        <begin position="24"/>
        <end position="138"/>
    </location>
</feature>
<comment type="caution">
    <text evidence="2">The sequence shown here is derived from an EMBL/GenBank/DDBJ whole genome shotgun (WGS) entry which is preliminary data.</text>
</comment>
<gene>
    <name evidence="2" type="ORF">DPMN_152661</name>
</gene>
<feature type="signal peptide" evidence="1">
    <location>
        <begin position="1"/>
        <end position="23"/>
    </location>
</feature>
<evidence type="ECO:0008006" key="4">
    <source>
        <dbReference type="Google" id="ProtNLM"/>
    </source>
</evidence>
<protein>
    <recommendedName>
        <fullName evidence="4">Secreted protein</fullName>
    </recommendedName>
</protein>
<keyword evidence="1" id="KW-0732">Signal</keyword>
<reference evidence="2" key="2">
    <citation type="submission" date="2020-11" db="EMBL/GenBank/DDBJ databases">
        <authorList>
            <person name="McCartney M.A."/>
            <person name="Auch B."/>
            <person name="Kono T."/>
            <person name="Mallez S."/>
            <person name="Becker A."/>
            <person name="Gohl D.M."/>
            <person name="Silverstein K.A.T."/>
            <person name="Koren S."/>
            <person name="Bechman K.B."/>
            <person name="Herman A."/>
            <person name="Abrahante J.E."/>
            <person name="Garbe J."/>
        </authorList>
    </citation>
    <scope>NUCLEOTIDE SEQUENCE</scope>
    <source>
        <strain evidence="2">Duluth1</strain>
        <tissue evidence="2">Whole animal</tissue>
    </source>
</reference>
<name>A0A9D4FHP2_DREPO</name>
<keyword evidence="3" id="KW-1185">Reference proteome</keyword>
<dbReference type="AlphaFoldDB" id="A0A9D4FHP2"/>
<dbReference type="EMBL" id="JAIWYP010000007">
    <property type="protein sequence ID" value="KAH3799058.1"/>
    <property type="molecule type" value="Genomic_DNA"/>
</dbReference>
<evidence type="ECO:0000256" key="1">
    <source>
        <dbReference type="SAM" id="SignalP"/>
    </source>
</evidence>
<organism evidence="2 3">
    <name type="scientific">Dreissena polymorpha</name>
    <name type="common">Zebra mussel</name>
    <name type="synonym">Mytilus polymorpha</name>
    <dbReference type="NCBI Taxonomy" id="45954"/>
    <lineage>
        <taxon>Eukaryota</taxon>
        <taxon>Metazoa</taxon>
        <taxon>Spiralia</taxon>
        <taxon>Lophotrochozoa</taxon>
        <taxon>Mollusca</taxon>
        <taxon>Bivalvia</taxon>
        <taxon>Autobranchia</taxon>
        <taxon>Heteroconchia</taxon>
        <taxon>Euheterodonta</taxon>
        <taxon>Imparidentia</taxon>
        <taxon>Neoheterodontei</taxon>
        <taxon>Myida</taxon>
        <taxon>Dreissenoidea</taxon>
        <taxon>Dreissenidae</taxon>
        <taxon>Dreissena</taxon>
    </lineage>
</organism>